<dbReference type="RefSeq" id="WP_320216412.1">
    <property type="nucleotide sequence ID" value="NZ_JAVIIS010000038.1"/>
</dbReference>
<dbReference type="EMBL" id="JAVIIS010000038">
    <property type="protein sequence ID" value="MDX8442408.1"/>
    <property type="molecule type" value="Genomic_DNA"/>
</dbReference>
<proteinExistence type="predicted"/>
<dbReference type="Proteomes" id="UP001272097">
    <property type="component" value="Unassembled WGS sequence"/>
</dbReference>
<dbReference type="PROSITE" id="PS50980">
    <property type="entry name" value="COA_CT_NTER"/>
    <property type="match status" value="1"/>
</dbReference>
<dbReference type="InterPro" id="IPR011763">
    <property type="entry name" value="COA_CT_C"/>
</dbReference>
<protein>
    <submittedName>
        <fullName evidence="3">Acyl-CoA carboxylase subunit beta</fullName>
        <ecNumber evidence="3">6.-.-.-</ecNumber>
    </submittedName>
</protein>
<feature type="domain" description="CoA carboxyltransferase N-terminal" evidence="1">
    <location>
        <begin position="1"/>
        <end position="257"/>
    </location>
</feature>
<dbReference type="InterPro" id="IPR034733">
    <property type="entry name" value="AcCoA_carboxyl_beta"/>
</dbReference>
<evidence type="ECO:0000259" key="1">
    <source>
        <dbReference type="PROSITE" id="PS50980"/>
    </source>
</evidence>
<keyword evidence="4" id="KW-1185">Reference proteome</keyword>
<dbReference type="InterPro" id="IPR029045">
    <property type="entry name" value="ClpP/crotonase-like_dom_sf"/>
</dbReference>
<evidence type="ECO:0000313" key="3">
    <source>
        <dbReference type="EMBL" id="MDX8442408.1"/>
    </source>
</evidence>
<feature type="domain" description="CoA carboxyltransferase C-terminal" evidence="2">
    <location>
        <begin position="264"/>
        <end position="504"/>
    </location>
</feature>
<evidence type="ECO:0000313" key="4">
    <source>
        <dbReference type="Proteomes" id="UP001272097"/>
    </source>
</evidence>
<dbReference type="SUPFAM" id="SSF52096">
    <property type="entry name" value="ClpP/crotonase"/>
    <property type="match status" value="2"/>
</dbReference>
<accession>A0ABU4X269</accession>
<comment type="caution">
    <text evidence="3">The sequence shown here is derived from an EMBL/GenBank/DDBJ whole genome shotgun (WGS) entry which is preliminary data.</text>
</comment>
<sequence length="510" mass="55642">MRAVLEQLEARREQARLGGGQKRIDAQHAKGKLTARERLDVLLDEGSFEEYDMYVTHRASDFGMAAQKVAGDGVVTGWGTINGRLVYVFSQDFTVLGGSLSETHAQKICKIMDMAMRNGAPMIGLNDSGGARIQEGVASLAGYAEVFKRNVEASGVIPQISVIMGPCAGGAVYSPAMTDFIFMVRDSSYMFVTGPDVVKTVTNEIVTAEELGGAGTHTQRSSVADGAFENDVEALEEVRRLFDFLPLNNRTKPPVRPFHDDPDRIELSLDTLVPDSANKPYDMRELVTAIADEGEFFELQAAFARNMITGFVRVEGQTVGVVSNQPMVLAGCLDIDSSRKAARFVRFCDAFGIPILTLVDVPGFLPGTAQEHGGVIKHGAKLLFAYSQATVPMVTLITRKAYGGAYDVMASKHIGADVNYAWPTAEIAVMGAKGAAEILYRSELGDPDKLAMRSKEYEQRFANPFIAAERGFIDEVIMPHSSRKRVARAFAALRGKSVEQRWKKHDTIPL</sequence>
<name>A0ABU4X269_9HYPH</name>
<dbReference type="EC" id="6.-.-.-" evidence="3"/>
<dbReference type="InterPro" id="IPR000438">
    <property type="entry name" value="Acetyl_CoA_COase_Trfase_b_su"/>
</dbReference>
<evidence type="ECO:0000259" key="2">
    <source>
        <dbReference type="PROSITE" id="PS50989"/>
    </source>
</evidence>
<dbReference type="PANTHER" id="PTHR43842:SF2">
    <property type="entry name" value="PROPIONYL-COA CARBOXYLASE BETA CHAIN, MITOCHONDRIAL"/>
    <property type="match status" value="1"/>
</dbReference>
<organism evidence="3 4">
    <name type="scientific">Mesorhizobium australafricanum</name>
    <dbReference type="NCBI Taxonomy" id="3072311"/>
    <lineage>
        <taxon>Bacteria</taxon>
        <taxon>Pseudomonadati</taxon>
        <taxon>Pseudomonadota</taxon>
        <taxon>Alphaproteobacteria</taxon>
        <taxon>Hyphomicrobiales</taxon>
        <taxon>Phyllobacteriaceae</taxon>
        <taxon>Mesorhizobium</taxon>
    </lineage>
</organism>
<dbReference type="PROSITE" id="PS50989">
    <property type="entry name" value="COA_CT_CTER"/>
    <property type="match status" value="1"/>
</dbReference>
<dbReference type="InterPro" id="IPR011762">
    <property type="entry name" value="COA_CT_N"/>
</dbReference>
<dbReference type="PANTHER" id="PTHR43842">
    <property type="entry name" value="PROPIONYL-COA CARBOXYLASE BETA CHAIN"/>
    <property type="match status" value="1"/>
</dbReference>
<dbReference type="GO" id="GO:0016874">
    <property type="term" value="F:ligase activity"/>
    <property type="evidence" value="ECO:0007669"/>
    <property type="project" value="UniProtKB-KW"/>
</dbReference>
<dbReference type="Pfam" id="PF01039">
    <property type="entry name" value="Carboxyl_trans"/>
    <property type="match status" value="1"/>
</dbReference>
<dbReference type="Gene3D" id="3.90.226.10">
    <property type="entry name" value="2-enoyl-CoA Hydratase, Chain A, domain 1"/>
    <property type="match status" value="2"/>
</dbReference>
<gene>
    <name evidence="3" type="ORF">RFM51_22735</name>
</gene>
<dbReference type="PRINTS" id="PR01070">
    <property type="entry name" value="ACCCTRFRASEB"/>
</dbReference>
<reference evidence="3 4" key="1">
    <citation type="submission" date="2023-08" db="EMBL/GenBank/DDBJ databases">
        <title>Implementing the SeqCode for naming new Mesorhizobium species isolated from Vachellia karroo root nodules.</title>
        <authorList>
            <person name="Van Lill M."/>
        </authorList>
    </citation>
    <scope>NUCLEOTIDE SEQUENCE [LARGE SCALE GENOMIC DNA]</scope>
    <source>
        <strain evidence="3 4">VK3E</strain>
    </source>
</reference>
<dbReference type="InterPro" id="IPR051047">
    <property type="entry name" value="AccD/PCCB"/>
</dbReference>
<keyword evidence="3" id="KW-0436">Ligase</keyword>